<evidence type="ECO:0000313" key="2">
    <source>
        <dbReference type="EMBL" id="KKN80438.1"/>
    </source>
</evidence>
<name>A0A0F9WP21_9ZZZZ</name>
<accession>A0A0F9WP21</accession>
<comment type="caution">
    <text evidence="2">The sequence shown here is derived from an EMBL/GenBank/DDBJ whole genome shotgun (WGS) entry which is preliminary data.</text>
</comment>
<feature type="region of interest" description="Disordered" evidence="1">
    <location>
        <begin position="1036"/>
        <end position="1082"/>
    </location>
</feature>
<dbReference type="AlphaFoldDB" id="A0A0F9WP21"/>
<organism evidence="2">
    <name type="scientific">marine sediment metagenome</name>
    <dbReference type="NCBI Taxonomy" id="412755"/>
    <lineage>
        <taxon>unclassified sequences</taxon>
        <taxon>metagenomes</taxon>
        <taxon>ecological metagenomes</taxon>
    </lineage>
</organism>
<dbReference type="EMBL" id="LAZR01000231">
    <property type="protein sequence ID" value="KKN80438.1"/>
    <property type="molecule type" value="Genomic_DNA"/>
</dbReference>
<evidence type="ECO:0000256" key="1">
    <source>
        <dbReference type="SAM" id="MobiDB-lite"/>
    </source>
</evidence>
<proteinExistence type="predicted"/>
<gene>
    <name evidence="2" type="ORF">LCGC14_0330310</name>
</gene>
<sequence>MPETRPLTSQIGALERPGQALQNTIMGDLPGAFQAMFTPQDLSIKQRDAFLKEYGLDKGPWANVFRLLTNPALIITLALSYKFPVPNAKNMFKVTNAVEAMVKRFPIMGRLASMPAIYRGTGVFEDYGRVIHDIRDFRDRYNGKMSTLLRQYRASTGALPTHKEQLMVSAWLDGLHRPLRGWEGKNGVIMLGKGASRVELPSVGTLMPTLEAKMTPQLKRFGEGMRGVLNDMYNESFGDQKNRKQIMKTMARLRGSGQMDELTETWAEYLNDPKRIEFYYPHRLLRTEEDFQAMMKAMTDSSSGKAFARQAGRKAERWLGPEAYRRHNAMMPSLPELDELAKHGLVDTASLNKLKEASKFKVLAVARAEGTLSQPVLRKLESATFDQIKERYPAIMSHKEGLAFQSTLAEAAPKQYTLKLMTTMNSYAQTMGSTYGWTIKGGGAKMMDHLRSLKELGKAGRMGAPYAKMRAEMLENTYIPLALGRGTFKNALKAQAWEQNMYQLAEWVKTPKVVSVLGASMTNTLHKHLVNTRGAFSYVNVSQKAAGYFYLSTLGLNPASALKNMFQLQLTTASVLGEVTTAQGMVVAMRKSHKYFAGRFGPKKMSHSDAIRFAYPSFGKSGVASAPLTDEALESSLQNIVNVQSLAPGKVMNFQKKISASMMSLFTASETAVRLTTWEGALIHARRAKMPADKAREFAARVVEETQFLTGPQNTPYFLLGANPLVRQLGQFPLRFLEFATHTAFNLGVNDVDPLTGKKMNVMGKNPGTFARMIAGSILALELGRYLGVDASDALVGGALPTFQNRTEGPFGGFPIVPPAVGIVGSLLQGATTGDFSSLVRSTPLLVPGGTGILRTAGLLPPGVVGDMGARAAKALGRSYADYKNPAPDGRIPVYTRQGTLKGYFSRWELVKMGLGVRSGDRLAEEELMTMLVKGRDQIRGIRKDWLDARLNNNAADANSIAERFQIQFGFPLPVSEQDVEAMQVRRRVSRLEQLVRTLPPGPVRDQYVQLIAATLGASGPALLGIDPALLGEPKPVREQFRSGGPGPQSSARQSYRTGPFDTVDPQRVGRQALPSNSKFGF</sequence>
<evidence type="ECO:0008006" key="3">
    <source>
        <dbReference type="Google" id="ProtNLM"/>
    </source>
</evidence>
<reference evidence="2" key="1">
    <citation type="journal article" date="2015" name="Nature">
        <title>Complex archaea that bridge the gap between prokaryotes and eukaryotes.</title>
        <authorList>
            <person name="Spang A."/>
            <person name="Saw J.H."/>
            <person name="Jorgensen S.L."/>
            <person name="Zaremba-Niedzwiedzka K."/>
            <person name="Martijn J."/>
            <person name="Lind A.E."/>
            <person name="van Eijk R."/>
            <person name="Schleper C."/>
            <person name="Guy L."/>
            <person name="Ettema T.J."/>
        </authorList>
    </citation>
    <scope>NUCLEOTIDE SEQUENCE</scope>
</reference>
<feature type="compositionally biased region" description="Polar residues" evidence="1">
    <location>
        <begin position="1048"/>
        <end position="1057"/>
    </location>
</feature>
<protein>
    <recommendedName>
        <fullName evidence="3">Large polyvalent protein associated domain-containing protein</fullName>
    </recommendedName>
</protein>